<dbReference type="InterPro" id="IPR055346">
    <property type="entry name" value="Fe-S_cluster_assembly_SufBD"/>
</dbReference>
<gene>
    <name evidence="1" type="ORF">LEP1GSC037_0043</name>
</gene>
<dbReference type="Proteomes" id="UP000012128">
    <property type="component" value="Unassembled WGS sequence"/>
</dbReference>
<proteinExistence type="predicted"/>
<dbReference type="EMBL" id="AFLW02000082">
    <property type="protein sequence ID" value="EMM82387.1"/>
    <property type="molecule type" value="Genomic_DNA"/>
</dbReference>
<sequence length="199" mass="23216">MEQTLEKKSIHEDRYYRPDNFPKGLTRKVVESISHIKNEPGWLTSFRLKAFEIYEQKPMPTWGFFPNFNVDIDSYTHYIGSNQQKKKSWDEVDPEVLKSFERLGIPEHERKYLAGIEAMNDSETVYANVKKELTELGILFCDIDTAIREYPEIVKKYLGTVVSVGDNKFFRLKQLCFFGGFFCICSQRCKNAYASSGVF</sequence>
<name>M6GGA7_LEPIR</name>
<protein>
    <recommendedName>
        <fullName evidence="3">Fe-S cluster assembly protein SufB</fullName>
    </recommendedName>
</protein>
<dbReference type="InterPro" id="IPR037284">
    <property type="entry name" value="SUF_FeS_clus_asmbl_SufBD_sf"/>
</dbReference>
<dbReference type="PANTHER" id="PTHR30508">
    <property type="entry name" value="FES CLUSTER ASSEMBLY PROTEIN SUF"/>
    <property type="match status" value="1"/>
</dbReference>
<evidence type="ECO:0008006" key="3">
    <source>
        <dbReference type="Google" id="ProtNLM"/>
    </source>
</evidence>
<organism evidence="1 2">
    <name type="scientific">Leptospira interrogans str. 2006001854</name>
    <dbReference type="NCBI Taxonomy" id="1001590"/>
    <lineage>
        <taxon>Bacteria</taxon>
        <taxon>Pseudomonadati</taxon>
        <taxon>Spirochaetota</taxon>
        <taxon>Spirochaetia</taxon>
        <taxon>Leptospirales</taxon>
        <taxon>Leptospiraceae</taxon>
        <taxon>Leptospira</taxon>
    </lineage>
</organism>
<comment type="caution">
    <text evidence="1">The sequence shown here is derived from an EMBL/GenBank/DDBJ whole genome shotgun (WGS) entry which is preliminary data.</text>
</comment>
<evidence type="ECO:0000313" key="2">
    <source>
        <dbReference type="Proteomes" id="UP000012128"/>
    </source>
</evidence>
<reference evidence="1 2" key="1">
    <citation type="submission" date="2013-01" db="EMBL/GenBank/DDBJ databases">
        <authorList>
            <person name="Harkins D.M."/>
            <person name="Durkin A.S."/>
            <person name="Brinkac L.M."/>
            <person name="Haft D.H."/>
            <person name="Selengut J.D."/>
            <person name="Sanka R."/>
            <person name="DePew J."/>
            <person name="Purushe J."/>
            <person name="Hospenthal D.R."/>
            <person name="Murray C.K."/>
            <person name="Pimentel G."/>
            <person name="Wasfy M."/>
            <person name="Parker T."/>
            <person name="Miller R.S."/>
            <person name="Vinetz J.M."/>
            <person name="Sutton G.G."/>
            <person name="Nierman W.C."/>
            <person name="Fouts D.E."/>
        </authorList>
    </citation>
    <scope>NUCLEOTIDE SEQUENCE [LARGE SCALE GENOMIC DNA]</scope>
    <source>
        <strain evidence="1 2">2006001854</strain>
    </source>
</reference>
<dbReference type="SUPFAM" id="SSF101960">
    <property type="entry name" value="Stabilizer of iron transporter SufD"/>
    <property type="match status" value="1"/>
</dbReference>
<dbReference type="GO" id="GO:0016226">
    <property type="term" value="P:iron-sulfur cluster assembly"/>
    <property type="evidence" value="ECO:0007669"/>
    <property type="project" value="InterPro"/>
</dbReference>
<dbReference type="AlphaFoldDB" id="M6GGA7"/>
<evidence type="ECO:0000313" key="1">
    <source>
        <dbReference type="EMBL" id="EMM82387.1"/>
    </source>
</evidence>
<accession>M6GGA7</accession>
<dbReference type="PANTHER" id="PTHR30508:SF1">
    <property type="entry name" value="UPF0051 PROTEIN ABCI8, CHLOROPLASTIC-RELATED"/>
    <property type="match status" value="1"/>
</dbReference>